<protein>
    <recommendedName>
        <fullName evidence="3">Transposase</fullName>
    </recommendedName>
</protein>
<proteinExistence type="predicted"/>
<name>A0ABM9RIC6_9FIRM</name>
<feature type="non-terminal residue" evidence="1">
    <location>
        <position position="1"/>
    </location>
</feature>
<organism evidence="1 2">
    <name type="scientific">Acididesulfobacillus acetoxydans</name>
    <dbReference type="NCBI Taxonomy" id="1561005"/>
    <lineage>
        <taxon>Bacteria</taxon>
        <taxon>Bacillati</taxon>
        <taxon>Bacillota</taxon>
        <taxon>Clostridia</taxon>
        <taxon>Eubacteriales</taxon>
        <taxon>Peptococcaceae</taxon>
        <taxon>Acididesulfobacillus</taxon>
    </lineage>
</organism>
<dbReference type="EMBL" id="CDGJ01000124">
    <property type="protein sequence ID" value="CEJ09295.1"/>
    <property type="molecule type" value="Genomic_DNA"/>
</dbReference>
<accession>A0ABM9RIC6</accession>
<sequence>YLEACARLGKAPQKPEELASFLPWNITGPDREALLLKKGKSP</sequence>
<evidence type="ECO:0000313" key="2">
    <source>
        <dbReference type="Proteomes" id="UP001071230"/>
    </source>
</evidence>
<gene>
    <name evidence="1" type="ORF">DEACI_3779</name>
</gene>
<dbReference type="Proteomes" id="UP001071230">
    <property type="component" value="Unassembled WGS sequence"/>
</dbReference>
<evidence type="ECO:0000313" key="1">
    <source>
        <dbReference type="EMBL" id="CEJ09295.1"/>
    </source>
</evidence>
<comment type="caution">
    <text evidence="1">The sequence shown here is derived from an EMBL/GenBank/DDBJ whole genome shotgun (WGS) entry which is preliminary data.</text>
</comment>
<evidence type="ECO:0008006" key="3">
    <source>
        <dbReference type="Google" id="ProtNLM"/>
    </source>
</evidence>
<reference evidence="1" key="1">
    <citation type="submission" date="2014-11" db="EMBL/GenBank/DDBJ databases">
        <authorList>
            <person name="Hornung B.V."/>
        </authorList>
    </citation>
    <scope>NUCLEOTIDE SEQUENCE</scope>
    <source>
        <strain evidence="1">INE</strain>
    </source>
</reference>
<keyword evidence="2" id="KW-1185">Reference proteome</keyword>